<feature type="non-terminal residue" evidence="2">
    <location>
        <position position="1"/>
    </location>
</feature>
<keyword evidence="1" id="KW-0812">Transmembrane</keyword>
<dbReference type="AlphaFoldDB" id="A0A151TRP4"/>
<sequence length="116" mass="13128">ITSLFLNTPGDSHWDVVIHILRYIKNILGLGLLYEDNGNAKIFCYSDVDWLGSPLDRWFTFGYCILIGGNFILLGSKKQNTISRFSVEAKYCAMAAVACEITCLWQLLQQLKFGDI</sequence>
<evidence type="ECO:0000313" key="3">
    <source>
        <dbReference type="Proteomes" id="UP000075243"/>
    </source>
</evidence>
<gene>
    <name evidence="2" type="ORF">KK1_008935</name>
</gene>
<dbReference type="EMBL" id="CM003605">
    <property type="protein sequence ID" value="KYP69734.1"/>
    <property type="molecule type" value="Genomic_DNA"/>
</dbReference>
<dbReference type="PANTHER" id="PTHR11439:SF484">
    <property type="entry name" value="REVERSE TRANSCRIPTASE TY1_COPIA-TYPE DOMAIN-CONTAINING PROTEIN"/>
    <property type="match status" value="1"/>
</dbReference>
<proteinExistence type="predicted"/>
<dbReference type="Proteomes" id="UP000075243">
    <property type="component" value="Chromosome 3"/>
</dbReference>
<accession>A0A151TRP4</accession>
<dbReference type="CDD" id="cd09272">
    <property type="entry name" value="RNase_HI_RT_Ty1"/>
    <property type="match status" value="1"/>
</dbReference>
<protein>
    <recommendedName>
        <fullName evidence="4">Retrovirus-related Pol polyprotein from transposon TNT 1-94</fullName>
    </recommendedName>
</protein>
<evidence type="ECO:0008006" key="4">
    <source>
        <dbReference type="Google" id="ProtNLM"/>
    </source>
</evidence>
<keyword evidence="1" id="KW-1133">Transmembrane helix</keyword>
<reference evidence="2 3" key="1">
    <citation type="journal article" date="2012" name="Nat. Biotechnol.">
        <title>Draft genome sequence of pigeonpea (Cajanus cajan), an orphan legume crop of resource-poor farmers.</title>
        <authorList>
            <person name="Varshney R.K."/>
            <person name="Chen W."/>
            <person name="Li Y."/>
            <person name="Bharti A.K."/>
            <person name="Saxena R.K."/>
            <person name="Schlueter J.A."/>
            <person name="Donoghue M.T."/>
            <person name="Azam S."/>
            <person name="Fan G."/>
            <person name="Whaley A.M."/>
            <person name="Farmer A.D."/>
            <person name="Sheridan J."/>
            <person name="Iwata A."/>
            <person name="Tuteja R."/>
            <person name="Penmetsa R.V."/>
            <person name="Wu W."/>
            <person name="Upadhyaya H.D."/>
            <person name="Yang S.P."/>
            <person name="Shah T."/>
            <person name="Saxena K.B."/>
            <person name="Michael T."/>
            <person name="McCombie W.R."/>
            <person name="Yang B."/>
            <person name="Zhang G."/>
            <person name="Yang H."/>
            <person name="Wang J."/>
            <person name="Spillane C."/>
            <person name="Cook D.R."/>
            <person name="May G.D."/>
            <person name="Xu X."/>
            <person name="Jackson S.A."/>
        </authorList>
    </citation>
    <scope>NUCLEOTIDE SEQUENCE [LARGE SCALE GENOMIC DNA]</scope>
    <source>
        <strain evidence="3">cv. Asha</strain>
    </source>
</reference>
<name>A0A151TRP4_CAJCA</name>
<evidence type="ECO:0000313" key="2">
    <source>
        <dbReference type="EMBL" id="KYP69734.1"/>
    </source>
</evidence>
<keyword evidence="3" id="KW-1185">Reference proteome</keyword>
<dbReference type="PANTHER" id="PTHR11439">
    <property type="entry name" value="GAG-POL-RELATED RETROTRANSPOSON"/>
    <property type="match status" value="1"/>
</dbReference>
<evidence type="ECO:0000256" key="1">
    <source>
        <dbReference type="SAM" id="Phobius"/>
    </source>
</evidence>
<feature type="transmembrane region" description="Helical" evidence="1">
    <location>
        <begin position="58"/>
        <end position="76"/>
    </location>
</feature>
<dbReference type="Gramene" id="C.cajan_08682.t">
    <property type="protein sequence ID" value="C.cajan_08682.t.cds1"/>
    <property type="gene ID" value="C.cajan_08682"/>
</dbReference>
<dbReference type="STRING" id="3821.A0A151TRP4"/>
<organism evidence="2 3">
    <name type="scientific">Cajanus cajan</name>
    <name type="common">Pigeon pea</name>
    <name type="synonym">Cajanus indicus</name>
    <dbReference type="NCBI Taxonomy" id="3821"/>
    <lineage>
        <taxon>Eukaryota</taxon>
        <taxon>Viridiplantae</taxon>
        <taxon>Streptophyta</taxon>
        <taxon>Embryophyta</taxon>
        <taxon>Tracheophyta</taxon>
        <taxon>Spermatophyta</taxon>
        <taxon>Magnoliopsida</taxon>
        <taxon>eudicotyledons</taxon>
        <taxon>Gunneridae</taxon>
        <taxon>Pentapetalae</taxon>
        <taxon>rosids</taxon>
        <taxon>fabids</taxon>
        <taxon>Fabales</taxon>
        <taxon>Fabaceae</taxon>
        <taxon>Papilionoideae</taxon>
        <taxon>50 kb inversion clade</taxon>
        <taxon>NPAAA clade</taxon>
        <taxon>indigoferoid/millettioid clade</taxon>
        <taxon>Phaseoleae</taxon>
        <taxon>Cajanus</taxon>
    </lineage>
</organism>
<keyword evidence="1" id="KW-0472">Membrane</keyword>